<sequence length="130" mass="16201">MVNDNYMLYSNIIENEFHDFLKNNNNIYLKIIYYIKNLSLKVFNKIKYLLFKFILNIIKKIILKFILEIFTPYFLYIFLIIKPYLILILLYIDIYLNSILKQIEIIWEWFFHITVLFIELFNQKFFVPFQ</sequence>
<gene>
    <name evidence="2" type="primary">orf130</name>
</gene>
<name>A0A4Y5MV35_9PEZI</name>
<protein>
    <submittedName>
        <fullName evidence="2">Uncharacterized protein</fullName>
    </submittedName>
</protein>
<dbReference type="AlphaFoldDB" id="A0A4Y5MV35"/>
<feature type="transmembrane region" description="Helical" evidence="1">
    <location>
        <begin position="73"/>
        <end position="94"/>
    </location>
</feature>
<keyword evidence="2" id="KW-0496">Mitochondrion</keyword>
<evidence type="ECO:0000256" key="1">
    <source>
        <dbReference type="SAM" id="Phobius"/>
    </source>
</evidence>
<reference evidence="2" key="1">
    <citation type="submission" date="2019-04" db="EMBL/GenBank/DDBJ databases">
        <authorList>
            <person name="Yu Z."/>
            <person name="Deng C."/>
        </authorList>
    </citation>
    <scope>NUCLEOTIDE SEQUENCE</scope>
</reference>
<dbReference type="EMBL" id="MK820635">
    <property type="protein sequence ID" value="QCW06923.1"/>
    <property type="molecule type" value="Genomic_DNA"/>
</dbReference>
<organism evidence="2">
    <name type="scientific">Orbilia brochopaga</name>
    <dbReference type="NCBI Taxonomy" id="3140254"/>
    <lineage>
        <taxon>Eukaryota</taxon>
        <taxon>Fungi</taxon>
        <taxon>Dikarya</taxon>
        <taxon>Ascomycota</taxon>
        <taxon>Pezizomycotina</taxon>
        <taxon>Orbiliomycetes</taxon>
        <taxon>Orbiliales</taxon>
        <taxon>Orbiliaceae</taxon>
        <taxon>Orbilia</taxon>
    </lineage>
</organism>
<accession>A0A4Y5MV35</accession>
<feature type="transmembrane region" description="Helical" evidence="1">
    <location>
        <begin position="106"/>
        <end position="126"/>
    </location>
</feature>
<keyword evidence="1" id="KW-0812">Transmembrane</keyword>
<geneLocation type="mitochondrion" evidence="2"/>
<evidence type="ECO:0000313" key="2">
    <source>
        <dbReference type="EMBL" id="QCW06923.1"/>
    </source>
</evidence>
<keyword evidence="1" id="KW-0472">Membrane</keyword>
<proteinExistence type="predicted"/>
<keyword evidence="1" id="KW-1133">Transmembrane helix</keyword>